<dbReference type="HOGENOM" id="CLU_027371_1_0_1"/>
<gene>
    <name evidence="1" type="ORF">W97_08292</name>
</gene>
<keyword evidence="2" id="KW-1185">Reference proteome</keyword>
<accession>R7Z5D2</accession>
<name>R7Z5D2_CONA1</name>
<evidence type="ECO:0008006" key="3">
    <source>
        <dbReference type="Google" id="ProtNLM"/>
    </source>
</evidence>
<evidence type="ECO:0000313" key="1">
    <source>
        <dbReference type="EMBL" id="EON69106.1"/>
    </source>
</evidence>
<dbReference type="STRING" id="1168221.R7Z5D2"/>
<dbReference type="AlphaFoldDB" id="R7Z5D2"/>
<dbReference type="OrthoDB" id="416217at2759"/>
<dbReference type="Proteomes" id="UP000016924">
    <property type="component" value="Unassembled WGS sequence"/>
</dbReference>
<dbReference type="EMBL" id="JH767607">
    <property type="protein sequence ID" value="EON69106.1"/>
    <property type="molecule type" value="Genomic_DNA"/>
</dbReference>
<reference evidence="2" key="1">
    <citation type="submission" date="2012-06" db="EMBL/GenBank/DDBJ databases">
        <title>The genome sequence of Coniosporium apollinis CBS 100218.</title>
        <authorList>
            <consortium name="The Broad Institute Genome Sequencing Platform"/>
            <person name="Cuomo C."/>
            <person name="Gorbushina A."/>
            <person name="Noack S."/>
            <person name="Walker B."/>
            <person name="Young S.K."/>
            <person name="Zeng Q."/>
            <person name="Gargeya S."/>
            <person name="Fitzgerald M."/>
            <person name="Haas B."/>
            <person name="Abouelleil A."/>
            <person name="Alvarado L."/>
            <person name="Arachchi H.M."/>
            <person name="Berlin A.M."/>
            <person name="Chapman S.B."/>
            <person name="Goldberg J."/>
            <person name="Griggs A."/>
            <person name="Gujja S."/>
            <person name="Hansen M."/>
            <person name="Howarth C."/>
            <person name="Imamovic A."/>
            <person name="Larimer J."/>
            <person name="McCowan C."/>
            <person name="Montmayeur A."/>
            <person name="Murphy C."/>
            <person name="Neiman D."/>
            <person name="Pearson M."/>
            <person name="Priest M."/>
            <person name="Roberts A."/>
            <person name="Saif S."/>
            <person name="Shea T."/>
            <person name="Sisk P."/>
            <person name="Sykes S."/>
            <person name="Wortman J."/>
            <person name="Nusbaum C."/>
            <person name="Birren B."/>
        </authorList>
    </citation>
    <scope>NUCLEOTIDE SEQUENCE [LARGE SCALE GENOMIC DNA]</scope>
    <source>
        <strain evidence="2">CBS 100218</strain>
    </source>
</reference>
<organism evidence="1 2">
    <name type="scientific">Coniosporium apollinis (strain CBS 100218)</name>
    <name type="common">Rock-inhabiting black yeast</name>
    <dbReference type="NCBI Taxonomy" id="1168221"/>
    <lineage>
        <taxon>Eukaryota</taxon>
        <taxon>Fungi</taxon>
        <taxon>Dikarya</taxon>
        <taxon>Ascomycota</taxon>
        <taxon>Pezizomycotina</taxon>
        <taxon>Dothideomycetes</taxon>
        <taxon>Dothideomycetes incertae sedis</taxon>
        <taxon>Coniosporium</taxon>
    </lineage>
</organism>
<proteinExistence type="predicted"/>
<sequence>MGALSAEQTSVAALSHRTVAIRLLNSALSKPAESRGESDARVATALALTFQVTHFPDGLGEFLTMIRGCQLIATNDKLMDSDSAFYAFRPEAHLATMMQRLNAADVQIDARSLDAALASIDAVGALCVSDLELEYHQRLEESVRLAYNSPGEAYKSFTALYGWPGRWSQESFQAFISPDNRVAQVLLAHFLVIQVVLGPILIYERLGCEQVFAPSAMLNWLDNIQKTVGDAFQPYLEWPIAVSEWISNKVMPVSEIEDHL</sequence>
<dbReference type="GeneID" id="19905603"/>
<evidence type="ECO:0000313" key="2">
    <source>
        <dbReference type="Proteomes" id="UP000016924"/>
    </source>
</evidence>
<dbReference type="OMA" id="IAPANHV"/>
<dbReference type="RefSeq" id="XP_007784423.1">
    <property type="nucleotide sequence ID" value="XM_007786233.1"/>
</dbReference>
<protein>
    <recommendedName>
        <fullName evidence="3">C6 transcription factor</fullName>
    </recommendedName>
</protein>
<dbReference type="eggNOG" id="ENOG502SNQY">
    <property type="taxonomic scope" value="Eukaryota"/>
</dbReference>